<dbReference type="STRING" id="1817768.A3A87_04665"/>
<dbReference type="Proteomes" id="UP000179037">
    <property type="component" value="Unassembled WGS sequence"/>
</dbReference>
<comment type="caution">
    <text evidence="1">The sequence shown here is derived from an EMBL/GenBank/DDBJ whole genome shotgun (WGS) entry which is preliminary data.</text>
</comment>
<accession>A0A1F6U1W9</accession>
<sequence>MVSIDQCVVRKAFETFSAKKNIVSGWQFSIYLSGQSLRDETFMKFVIDTFQADRCFARADML</sequence>
<evidence type="ECO:0000313" key="1">
    <source>
        <dbReference type="EMBL" id="OGI51365.1"/>
    </source>
</evidence>
<organism evidence="1 2">
    <name type="scientific">Candidatus Muproteobacteria bacterium RIFCSPLOWO2_01_FULL_60_18</name>
    <dbReference type="NCBI Taxonomy" id="1817768"/>
    <lineage>
        <taxon>Bacteria</taxon>
        <taxon>Pseudomonadati</taxon>
        <taxon>Pseudomonadota</taxon>
        <taxon>Candidatus Muproteobacteria</taxon>
    </lineage>
</organism>
<dbReference type="AlphaFoldDB" id="A0A1F6U1W9"/>
<proteinExistence type="predicted"/>
<name>A0A1F6U1W9_9PROT</name>
<dbReference type="EMBL" id="MFTC01000043">
    <property type="protein sequence ID" value="OGI51365.1"/>
    <property type="molecule type" value="Genomic_DNA"/>
</dbReference>
<reference evidence="1 2" key="1">
    <citation type="journal article" date="2016" name="Nat. Commun.">
        <title>Thousands of microbial genomes shed light on interconnected biogeochemical processes in an aquifer system.</title>
        <authorList>
            <person name="Anantharaman K."/>
            <person name="Brown C.T."/>
            <person name="Hug L.A."/>
            <person name="Sharon I."/>
            <person name="Castelle C.J."/>
            <person name="Probst A.J."/>
            <person name="Thomas B.C."/>
            <person name="Singh A."/>
            <person name="Wilkins M.J."/>
            <person name="Karaoz U."/>
            <person name="Brodie E.L."/>
            <person name="Williams K.H."/>
            <person name="Hubbard S.S."/>
            <person name="Banfield J.F."/>
        </authorList>
    </citation>
    <scope>NUCLEOTIDE SEQUENCE [LARGE SCALE GENOMIC DNA]</scope>
</reference>
<protein>
    <submittedName>
        <fullName evidence="1">Uncharacterized protein</fullName>
    </submittedName>
</protein>
<evidence type="ECO:0000313" key="2">
    <source>
        <dbReference type="Proteomes" id="UP000179037"/>
    </source>
</evidence>
<gene>
    <name evidence="1" type="ORF">A3A87_04665</name>
</gene>